<feature type="region of interest" description="Disordered" evidence="1">
    <location>
        <begin position="34"/>
        <end position="148"/>
    </location>
</feature>
<proteinExistence type="predicted"/>
<feature type="compositionally biased region" description="Acidic residues" evidence="1">
    <location>
        <begin position="84"/>
        <end position="95"/>
    </location>
</feature>
<feature type="compositionally biased region" description="Low complexity" evidence="1">
    <location>
        <begin position="164"/>
        <end position="176"/>
    </location>
</feature>
<accession>A0AAN7A4Z1</accession>
<evidence type="ECO:0000313" key="2">
    <source>
        <dbReference type="EMBL" id="KAK4174218.1"/>
    </source>
</evidence>
<feature type="compositionally biased region" description="Basic and acidic residues" evidence="1">
    <location>
        <begin position="35"/>
        <end position="44"/>
    </location>
</feature>
<gene>
    <name evidence="2" type="ORF">QBC36DRAFT_358025</name>
</gene>
<dbReference type="Proteomes" id="UP001302321">
    <property type="component" value="Unassembled WGS sequence"/>
</dbReference>
<evidence type="ECO:0000313" key="3">
    <source>
        <dbReference type="Proteomes" id="UP001302321"/>
    </source>
</evidence>
<dbReference type="AlphaFoldDB" id="A0AAN7A4Z1"/>
<name>A0AAN7A4Z1_9PEZI</name>
<organism evidence="2 3">
    <name type="scientific">Triangularia setosa</name>
    <dbReference type="NCBI Taxonomy" id="2587417"/>
    <lineage>
        <taxon>Eukaryota</taxon>
        <taxon>Fungi</taxon>
        <taxon>Dikarya</taxon>
        <taxon>Ascomycota</taxon>
        <taxon>Pezizomycotina</taxon>
        <taxon>Sordariomycetes</taxon>
        <taxon>Sordariomycetidae</taxon>
        <taxon>Sordariales</taxon>
        <taxon>Podosporaceae</taxon>
        <taxon>Triangularia</taxon>
    </lineage>
</organism>
<keyword evidence="3" id="KW-1185">Reference proteome</keyword>
<feature type="compositionally biased region" description="Basic and acidic residues" evidence="1">
    <location>
        <begin position="178"/>
        <end position="192"/>
    </location>
</feature>
<feature type="region of interest" description="Disordered" evidence="1">
    <location>
        <begin position="164"/>
        <end position="192"/>
    </location>
</feature>
<comment type="caution">
    <text evidence="2">The sequence shown here is derived from an EMBL/GenBank/DDBJ whole genome shotgun (WGS) entry which is preliminary data.</text>
</comment>
<feature type="compositionally biased region" description="Polar residues" evidence="1">
    <location>
        <begin position="104"/>
        <end position="123"/>
    </location>
</feature>
<reference evidence="2" key="1">
    <citation type="journal article" date="2023" name="Mol. Phylogenet. Evol.">
        <title>Genome-scale phylogeny and comparative genomics of the fungal order Sordariales.</title>
        <authorList>
            <person name="Hensen N."/>
            <person name="Bonometti L."/>
            <person name="Westerberg I."/>
            <person name="Brannstrom I.O."/>
            <person name="Guillou S."/>
            <person name="Cros-Aarteil S."/>
            <person name="Calhoun S."/>
            <person name="Haridas S."/>
            <person name="Kuo A."/>
            <person name="Mondo S."/>
            <person name="Pangilinan J."/>
            <person name="Riley R."/>
            <person name="LaButti K."/>
            <person name="Andreopoulos B."/>
            <person name="Lipzen A."/>
            <person name="Chen C."/>
            <person name="Yan M."/>
            <person name="Daum C."/>
            <person name="Ng V."/>
            <person name="Clum A."/>
            <person name="Steindorff A."/>
            <person name="Ohm R.A."/>
            <person name="Martin F."/>
            <person name="Silar P."/>
            <person name="Natvig D.O."/>
            <person name="Lalanne C."/>
            <person name="Gautier V."/>
            <person name="Ament-Velasquez S.L."/>
            <person name="Kruys A."/>
            <person name="Hutchinson M.I."/>
            <person name="Powell A.J."/>
            <person name="Barry K."/>
            <person name="Miller A.N."/>
            <person name="Grigoriev I.V."/>
            <person name="Debuchy R."/>
            <person name="Gladieux P."/>
            <person name="Hiltunen Thoren M."/>
            <person name="Johannesson H."/>
        </authorList>
    </citation>
    <scope>NUCLEOTIDE SEQUENCE</scope>
    <source>
        <strain evidence="2">CBS 892.96</strain>
    </source>
</reference>
<protein>
    <submittedName>
        <fullName evidence="2">Uncharacterized protein</fullName>
    </submittedName>
</protein>
<evidence type="ECO:0000256" key="1">
    <source>
        <dbReference type="SAM" id="MobiDB-lite"/>
    </source>
</evidence>
<reference evidence="2" key="2">
    <citation type="submission" date="2023-05" db="EMBL/GenBank/DDBJ databases">
        <authorList>
            <consortium name="Lawrence Berkeley National Laboratory"/>
            <person name="Steindorff A."/>
            <person name="Hensen N."/>
            <person name="Bonometti L."/>
            <person name="Westerberg I."/>
            <person name="Brannstrom I.O."/>
            <person name="Guillou S."/>
            <person name="Cros-Aarteil S."/>
            <person name="Calhoun S."/>
            <person name="Haridas S."/>
            <person name="Kuo A."/>
            <person name="Mondo S."/>
            <person name="Pangilinan J."/>
            <person name="Riley R."/>
            <person name="Labutti K."/>
            <person name="Andreopoulos B."/>
            <person name="Lipzen A."/>
            <person name="Chen C."/>
            <person name="Yanf M."/>
            <person name="Daum C."/>
            <person name="Ng V."/>
            <person name="Clum A."/>
            <person name="Ohm R."/>
            <person name="Martin F."/>
            <person name="Silar P."/>
            <person name="Natvig D."/>
            <person name="Lalanne C."/>
            <person name="Gautier V."/>
            <person name="Ament-Velasquez S.L."/>
            <person name="Kruys A."/>
            <person name="Hutchinson M.I."/>
            <person name="Powell A.J."/>
            <person name="Barry K."/>
            <person name="Miller A.N."/>
            <person name="Grigoriev I.V."/>
            <person name="Debuchy R."/>
            <person name="Gladieux P."/>
            <person name="Thoren M.H."/>
            <person name="Johannesson H."/>
        </authorList>
    </citation>
    <scope>NUCLEOTIDE SEQUENCE</scope>
    <source>
        <strain evidence="2">CBS 892.96</strain>
    </source>
</reference>
<dbReference type="EMBL" id="MU866294">
    <property type="protein sequence ID" value="KAK4174218.1"/>
    <property type="molecule type" value="Genomic_DNA"/>
</dbReference>
<sequence length="234" mass="26200">MLRRPLTILSITPEDIADYEDRLAEKARFQARFIARRDREERRSLGAPISAPSHPSGLGGTARRRVIPSSSPSPPPLAQHPQQPEEESEEEEEEVSYYARAQHQARQVSLSFQGQQTPGQQFDGQEDEDVEMMSAPPLPPSTGVPPQTRLQARMGMGVGMGEQMETPSIVRAQPQRRSARERSREVESQQQRDWDWGWARGKWDGDGYAGDEAEWEVEGGEDWDWGCSAATAGS</sequence>